<reference evidence="1 2" key="1">
    <citation type="journal article" date="2022" name="Allergy">
        <title>Genome assembly and annotation of Periplaneta americana reveal a comprehensive cockroach allergen profile.</title>
        <authorList>
            <person name="Wang L."/>
            <person name="Xiong Q."/>
            <person name="Saelim N."/>
            <person name="Wang L."/>
            <person name="Nong W."/>
            <person name="Wan A.T."/>
            <person name="Shi M."/>
            <person name="Liu X."/>
            <person name="Cao Q."/>
            <person name="Hui J.H.L."/>
            <person name="Sookrung N."/>
            <person name="Leung T.F."/>
            <person name="Tungtrongchitr A."/>
            <person name="Tsui S.K.W."/>
        </authorList>
    </citation>
    <scope>NUCLEOTIDE SEQUENCE [LARGE SCALE GENOMIC DNA]</scope>
    <source>
        <strain evidence="1">PWHHKU_190912</strain>
    </source>
</reference>
<proteinExistence type="predicted"/>
<keyword evidence="2" id="KW-1185">Reference proteome</keyword>
<dbReference type="Proteomes" id="UP001148838">
    <property type="component" value="Unassembled WGS sequence"/>
</dbReference>
<sequence>MAVTLREEGYTIKEIARKLGNGATVSGVQKVWQKYKSTKSCKTTPRTGRKAKVHIVSDKKVVCREAFASLHGIGVKRVRRITSLAAIGLTPQNRKGCHNTRPTAININITERIEQHIRSFPVKVTHYGKRQNQNNTMVRYWFTQVFVGRFEEVVHRFPIQGSSYLPCDRHFDVIQRKQKKVEKVEIPSEWTEFVKRHFQVVEMTHTDFKDFDGYFTHFFKKSGSHNGEVFQVSKYKIFQYHPLHKHQVEVSKLMSRMVMSSFLLFKNNVTPNLNVPQLYHGQLPVKSAKVHNVSKFLKYLSENAQQYLQSIKDEEGSRIQNDDSD</sequence>
<protein>
    <submittedName>
        <fullName evidence="1">Uncharacterized protein</fullName>
    </submittedName>
</protein>
<evidence type="ECO:0000313" key="2">
    <source>
        <dbReference type="Proteomes" id="UP001148838"/>
    </source>
</evidence>
<comment type="caution">
    <text evidence="1">The sequence shown here is derived from an EMBL/GenBank/DDBJ whole genome shotgun (WGS) entry which is preliminary data.</text>
</comment>
<dbReference type="EMBL" id="JAJSOF020000021">
    <property type="protein sequence ID" value="KAJ4437621.1"/>
    <property type="molecule type" value="Genomic_DNA"/>
</dbReference>
<organism evidence="1 2">
    <name type="scientific">Periplaneta americana</name>
    <name type="common">American cockroach</name>
    <name type="synonym">Blatta americana</name>
    <dbReference type="NCBI Taxonomy" id="6978"/>
    <lineage>
        <taxon>Eukaryota</taxon>
        <taxon>Metazoa</taxon>
        <taxon>Ecdysozoa</taxon>
        <taxon>Arthropoda</taxon>
        <taxon>Hexapoda</taxon>
        <taxon>Insecta</taxon>
        <taxon>Pterygota</taxon>
        <taxon>Neoptera</taxon>
        <taxon>Polyneoptera</taxon>
        <taxon>Dictyoptera</taxon>
        <taxon>Blattodea</taxon>
        <taxon>Blattoidea</taxon>
        <taxon>Blattidae</taxon>
        <taxon>Blattinae</taxon>
        <taxon>Periplaneta</taxon>
    </lineage>
</organism>
<accession>A0ABQ8STW1</accession>
<evidence type="ECO:0000313" key="1">
    <source>
        <dbReference type="EMBL" id="KAJ4437621.1"/>
    </source>
</evidence>
<gene>
    <name evidence="1" type="ORF">ANN_17766</name>
</gene>
<name>A0ABQ8STW1_PERAM</name>